<dbReference type="InParanoid" id="A0A163JES4"/>
<proteinExistence type="predicted"/>
<evidence type="ECO:0000313" key="2">
    <source>
        <dbReference type="Proteomes" id="UP000078561"/>
    </source>
</evidence>
<name>A0A163JES4_ABSGL</name>
<feature type="non-terminal residue" evidence="1">
    <location>
        <position position="1"/>
    </location>
</feature>
<keyword evidence="2" id="KW-1185">Reference proteome</keyword>
<dbReference type="EMBL" id="LT552368">
    <property type="protein sequence ID" value="SAL98874.1"/>
    <property type="molecule type" value="Genomic_DNA"/>
</dbReference>
<dbReference type="Proteomes" id="UP000078561">
    <property type="component" value="Unassembled WGS sequence"/>
</dbReference>
<dbReference type="AlphaFoldDB" id="A0A163JES4"/>
<protein>
    <submittedName>
        <fullName evidence="1">Uncharacterized protein</fullName>
    </submittedName>
</protein>
<organism evidence="1">
    <name type="scientific">Absidia glauca</name>
    <name type="common">Pin mould</name>
    <dbReference type="NCBI Taxonomy" id="4829"/>
    <lineage>
        <taxon>Eukaryota</taxon>
        <taxon>Fungi</taxon>
        <taxon>Fungi incertae sedis</taxon>
        <taxon>Mucoromycota</taxon>
        <taxon>Mucoromycotina</taxon>
        <taxon>Mucoromycetes</taxon>
        <taxon>Mucorales</taxon>
        <taxon>Cunninghamellaceae</taxon>
        <taxon>Absidia</taxon>
    </lineage>
</organism>
<evidence type="ECO:0000313" key="1">
    <source>
        <dbReference type="EMBL" id="SAL98874.1"/>
    </source>
</evidence>
<gene>
    <name evidence="1" type="primary">ABSGL_04441.1 scaffold 5437</name>
</gene>
<sequence>QQSDKFSALAVRLEGGQERIIKQQQLILELLQQRQHVDLGEELAALDRQYPEADIPHPSHQKEGKPGKWYLNQIVDRDYTAALEEILDQSDVSVELKKVKSLANNVMQRMTSKNPHTIGTKWSLLPDSLTLWMVEELEAVAWDDDIAIVRCQNS</sequence>
<accession>A0A163JES4</accession>
<reference evidence="1" key="1">
    <citation type="submission" date="2016-04" db="EMBL/GenBank/DDBJ databases">
        <authorList>
            <person name="Evans L.H."/>
            <person name="Alamgir A."/>
            <person name="Owens N."/>
            <person name="Weber N.D."/>
            <person name="Virtaneva K."/>
            <person name="Barbian K."/>
            <person name="Babar A."/>
            <person name="Rosenke K."/>
        </authorList>
    </citation>
    <scope>NUCLEOTIDE SEQUENCE [LARGE SCALE GENOMIC DNA]</scope>
    <source>
        <strain evidence="1">CBS 101.48</strain>
    </source>
</reference>